<reference evidence="3" key="1">
    <citation type="journal article" date="2020" name="PLoS Negl. Trop. Dis.">
        <title>High-quality nuclear genome for Sarcoptes scabiei-A critical resource for a neglected parasite.</title>
        <authorList>
            <person name="Korhonen P.K."/>
            <person name="Gasser R.B."/>
            <person name="Ma G."/>
            <person name="Wang T."/>
            <person name="Stroehlein A.J."/>
            <person name="Young N.D."/>
            <person name="Ang C.S."/>
            <person name="Fernando D.D."/>
            <person name="Lu H.C."/>
            <person name="Taylor S."/>
            <person name="Reynolds S.L."/>
            <person name="Mofiz E."/>
            <person name="Najaraj S.H."/>
            <person name="Gowda H."/>
            <person name="Madugundu A."/>
            <person name="Renuse S."/>
            <person name="Holt D."/>
            <person name="Pandey A."/>
            <person name="Papenfuss A.T."/>
            <person name="Fischer K."/>
        </authorList>
    </citation>
    <scope>NUCLEOTIDE SEQUENCE [LARGE SCALE GENOMIC DNA]</scope>
</reference>
<gene>
    <name evidence="1" type="ORF">SSS_2773</name>
</gene>
<evidence type="ECO:0000313" key="1">
    <source>
        <dbReference type="EMBL" id="KAF7495929.1"/>
    </source>
</evidence>
<name>A0A834VHU4_SARSC</name>
<accession>A0A834VHU4</accession>
<keyword evidence="3" id="KW-1185">Reference proteome</keyword>
<protein>
    <submittedName>
        <fullName evidence="1 2">Uncharacterized protein</fullName>
    </submittedName>
</protein>
<sequence length="169" mass="20262">MFKKETFFTHNQILCDKWLKKYGFSGFKHDLVSLESEMEEFKMESQKRISNEIDETYLQAMRTNRKHQTERNKAKKTMRNNQNWLNMTLTESFTPQSKESDCLLVSRMEILETKTNQNVPNSALHFDEEKSLELKLLESQLQENFDNFCDHFQPNLWPLLPVKIRFKTS</sequence>
<organism evidence="1">
    <name type="scientific">Sarcoptes scabiei</name>
    <name type="common">Itch mite</name>
    <name type="synonym">Acarus scabiei</name>
    <dbReference type="NCBI Taxonomy" id="52283"/>
    <lineage>
        <taxon>Eukaryota</taxon>
        <taxon>Metazoa</taxon>
        <taxon>Ecdysozoa</taxon>
        <taxon>Arthropoda</taxon>
        <taxon>Chelicerata</taxon>
        <taxon>Arachnida</taxon>
        <taxon>Acari</taxon>
        <taxon>Acariformes</taxon>
        <taxon>Sarcoptiformes</taxon>
        <taxon>Astigmata</taxon>
        <taxon>Psoroptidia</taxon>
        <taxon>Sarcoptoidea</taxon>
        <taxon>Sarcoptidae</taxon>
        <taxon>Sarcoptinae</taxon>
        <taxon>Sarcoptes</taxon>
    </lineage>
</organism>
<reference evidence="2" key="3">
    <citation type="submission" date="2022-06" db="UniProtKB">
        <authorList>
            <consortium name="EnsemblMetazoa"/>
        </authorList>
    </citation>
    <scope>IDENTIFICATION</scope>
</reference>
<evidence type="ECO:0000313" key="2">
    <source>
        <dbReference type="EnsemblMetazoa" id="KAF7495929.1"/>
    </source>
</evidence>
<dbReference type="AlphaFoldDB" id="A0A834VHU4"/>
<dbReference type="Proteomes" id="UP000070412">
    <property type="component" value="Unassembled WGS sequence"/>
</dbReference>
<dbReference type="EMBL" id="WVUK01000043">
    <property type="protein sequence ID" value="KAF7495929.1"/>
    <property type="molecule type" value="Genomic_DNA"/>
</dbReference>
<proteinExistence type="predicted"/>
<evidence type="ECO:0000313" key="3">
    <source>
        <dbReference type="Proteomes" id="UP000070412"/>
    </source>
</evidence>
<dbReference type="EnsemblMetazoa" id="SSS_2773s_mrna">
    <property type="protein sequence ID" value="KAF7495929.1"/>
    <property type="gene ID" value="SSS_2773"/>
</dbReference>
<reference evidence="1" key="2">
    <citation type="submission" date="2020-01" db="EMBL/GenBank/DDBJ databases">
        <authorList>
            <person name="Korhonen P.K.K."/>
            <person name="Guangxu M.G."/>
            <person name="Wang T.W."/>
            <person name="Stroehlein A.J.S."/>
            <person name="Young N.D."/>
            <person name="Ang C.-S.A."/>
            <person name="Fernando D.W.F."/>
            <person name="Lu H.L."/>
            <person name="Taylor S.T."/>
            <person name="Ehtesham M.E.M."/>
            <person name="Najaraj S.H.N."/>
            <person name="Harsha G.H.G."/>
            <person name="Madugundu A.M."/>
            <person name="Renuse S.R."/>
            <person name="Holt D.H."/>
            <person name="Pandey A.P."/>
            <person name="Papenfuss A.P."/>
            <person name="Gasser R.B.G."/>
            <person name="Fischer K.F."/>
        </authorList>
    </citation>
    <scope>NUCLEOTIDE SEQUENCE</scope>
    <source>
        <strain evidence="1">SSS_KF_BRIS2020</strain>
    </source>
</reference>